<evidence type="ECO:0000256" key="1">
    <source>
        <dbReference type="ARBA" id="ARBA00008779"/>
    </source>
</evidence>
<dbReference type="CDD" id="cd16145">
    <property type="entry name" value="ARS_like"/>
    <property type="match status" value="1"/>
</dbReference>
<dbReference type="InterPro" id="IPR024607">
    <property type="entry name" value="Sulfatase_CS"/>
</dbReference>
<dbReference type="Gene3D" id="3.40.720.10">
    <property type="entry name" value="Alkaline Phosphatase, subunit A"/>
    <property type="match status" value="1"/>
</dbReference>
<dbReference type="PANTHER" id="PTHR43751:SF3">
    <property type="entry name" value="SULFATASE N-TERMINAL DOMAIN-CONTAINING PROTEIN"/>
    <property type="match status" value="1"/>
</dbReference>
<dbReference type="InterPro" id="IPR000917">
    <property type="entry name" value="Sulfatase_N"/>
</dbReference>
<dbReference type="GO" id="GO:0016787">
    <property type="term" value="F:hydrolase activity"/>
    <property type="evidence" value="ECO:0007669"/>
    <property type="project" value="UniProtKB-KW"/>
</dbReference>
<dbReference type="Proteomes" id="UP000366872">
    <property type="component" value="Unassembled WGS sequence"/>
</dbReference>
<proteinExistence type="inferred from homology"/>
<feature type="region of interest" description="Disordered" evidence="3">
    <location>
        <begin position="516"/>
        <end position="540"/>
    </location>
</feature>
<dbReference type="InterPro" id="IPR052701">
    <property type="entry name" value="GAG_Ulvan_Degrading_Sulfatases"/>
</dbReference>
<dbReference type="AlphaFoldDB" id="A0A6C2U1P0"/>
<keyword evidence="2" id="KW-0378">Hydrolase</keyword>
<dbReference type="Pfam" id="PF00884">
    <property type="entry name" value="Sulfatase"/>
    <property type="match status" value="1"/>
</dbReference>
<feature type="compositionally biased region" description="Basic residues" evidence="3">
    <location>
        <begin position="520"/>
        <end position="540"/>
    </location>
</feature>
<evidence type="ECO:0000256" key="2">
    <source>
        <dbReference type="ARBA" id="ARBA00022801"/>
    </source>
</evidence>
<evidence type="ECO:0000259" key="4">
    <source>
        <dbReference type="Pfam" id="PF00884"/>
    </source>
</evidence>
<organism evidence="5 6">
    <name type="scientific">Pontiella desulfatans</name>
    <dbReference type="NCBI Taxonomy" id="2750659"/>
    <lineage>
        <taxon>Bacteria</taxon>
        <taxon>Pseudomonadati</taxon>
        <taxon>Kiritimatiellota</taxon>
        <taxon>Kiritimatiellia</taxon>
        <taxon>Kiritimatiellales</taxon>
        <taxon>Pontiellaceae</taxon>
        <taxon>Pontiella</taxon>
    </lineage>
</organism>
<dbReference type="PANTHER" id="PTHR43751">
    <property type="entry name" value="SULFATASE"/>
    <property type="match status" value="1"/>
</dbReference>
<dbReference type="Gene3D" id="3.30.1120.10">
    <property type="match status" value="1"/>
</dbReference>
<evidence type="ECO:0000313" key="6">
    <source>
        <dbReference type="Proteomes" id="UP000366872"/>
    </source>
</evidence>
<protein>
    <submittedName>
        <fullName evidence="5">Arylsulfatase</fullName>
    </submittedName>
</protein>
<evidence type="ECO:0000313" key="5">
    <source>
        <dbReference type="EMBL" id="VGO13574.1"/>
    </source>
</evidence>
<dbReference type="InterPro" id="IPR017850">
    <property type="entry name" value="Alkaline_phosphatase_core_sf"/>
</dbReference>
<reference evidence="5 6" key="1">
    <citation type="submission" date="2019-04" db="EMBL/GenBank/DDBJ databases">
        <authorList>
            <person name="Van Vliet M D."/>
        </authorList>
    </citation>
    <scope>NUCLEOTIDE SEQUENCE [LARGE SCALE GENOMIC DNA]</scope>
    <source>
        <strain evidence="5 6">F1</strain>
    </source>
</reference>
<dbReference type="PROSITE" id="PS00523">
    <property type="entry name" value="SULFATASE_1"/>
    <property type="match status" value="1"/>
</dbReference>
<gene>
    <name evidence="5" type="primary">atsA_136</name>
    <name evidence="5" type="ORF">PDESU_02131</name>
</gene>
<sequence length="540" mass="60984">MSKKKVRCPAFRVHHSPWATAGRRKMSMGMLCLIGAVCSFGGQVSMGGASRSPLREPQDRPNVIYILADDLGYGEVGYNGQKKIKTPELDAMAKAGMKFPAHYTGNAVCAPSRCSLMTGKHPGNAYIRANSKLYPNGQTPIPEDSETVAKLMQRAGYETALIGKWGLGGVLENVDNPVLNSGHPHKQGFDYFFGYADQRRAHKYYPDFLWRNTERVMLNNKANGADSDNDYSHDLMTEEAVTWITENKDKPMFLYLAYCIPHTEWRVPDLGEYADKDWPEEHFKIQAAMVSRMDRDIGRVKRLLEELGIADNTLIMFNSDNGTHALKGTREFFEATGGLKKSKRYVYEGGIRSPMFAYWPGKVPAGTTSDHISAFWDFLPTMAEFTGEPVNGPTDGISMLPTLLGLPEKQKQHKYLYWENYAGRPSAAVRMGNWKGVVPDFRYPEKIELYNLEGDELENQNVAKQHPEVMSQIKEIMAEAHTPSPLFDIKFDGFYNVEEACRINGVKVINPEEQKLKKQAEKKKRQLEAKKKKQSANKKK</sequence>
<dbReference type="EMBL" id="CAAHFG010000001">
    <property type="protein sequence ID" value="VGO13574.1"/>
    <property type="molecule type" value="Genomic_DNA"/>
</dbReference>
<evidence type="ECO:0000256" key="3">
    <source>
        <dbReference type="SAM" id="MobiDB-lite"/>
    </source>
</evidence>
<comment type="similarity">
    <text evidence="1">Belongs to the sulfatase family.</text>
</comment>
<feature type="domain" description="Sulfatase N-terminal" evidence="4">
    <location>
        <begin position="61"/>
        <end position="387"/>
    </location>
</feature>
<name>A0A6C2U1P0_PONDE</name>
<accession>A0A6C2U1P0</accession>
<keyword evidence="6" id="KW-1185">Reference proteome</keyword>
<dbReference type="SUPFAM" id="SSF53649">
    <property type="entry name" value="Alkaline phosphatase-like"/>
    <property type="match status" value="1"/>
</dbReference>